<dbReference type="Proteomes" id="UP000233524">
    <property type="component" value="Unassembled WGS sequence"/>
</dbReference>
<dbReference type="GO" id="GO:0008298">
    <property type="term" value="P:intracellular mRNA localization"/>
    <property type="evidence" value="ECO:0007669"/>
    <property type="project" value="TreeGrafter"/>
</dbReference>
<dbReference type="GO" id="GO:0003729">
    <property type="term" value="F:mRNA binding"/>
    <property type="evidence" value="ECO:0007669"/>
    <property type="project" value="InterPro"/>
</dbReference>
<feature type="compositionally biased region" description="Basic residues" evidence="10">
    <location>
        <begin position="151"/>
        <end position="160"/>
    </location>
</feature>
<evidence type="ECO:0000256" key="4">
    <source>
        <dbReference type="ARBA" id="ARBA00011339"/>
    </source>
</evidence>
<dbReference type="GO" id="GO:0030687">
    <property type="term" value="C:preribosome, large subunit precursor"/>
    <property type="evidence" value="ECO:0007669"/>
    <property type="project" value="TreeGrafter"/>
</dbReference>
<dbReference type="PANTHER" id="PTHR28028:SF1">
    <property type="entry name" value="60S RIBOSOMAL SUBUNIT ASSEMBLY_EXPORT PROTEIN LOC1"/>
    <property type="match status" value="1"/>
</dbReference>
<sequence>MGPQRTKTIKNKFAAPKAGKKVQNDGVVKRRDTKGTPPSKGIHASAVSALLNKKKKKKTYTAEELGIPKLNGITPVGVVKPKGKKKGKVFVDDPESMRTILAIVQAEKEGQIESKMIKARQMEEIREARRVEAEKKEQEKKDKLEEVKDSIRKKRKRKGKLGAVEEEKENTKEFSTAGTKAVKPKKKKKVAFA</sequence>
<gene>
    <name evidence="11" type="ORF">jhhlp_006577</name>
</gene>
<keyword evidence="7" id="KW-0509">mRNA transport</keyword>
<keyword evidence="9" id="KW-0539">Nucleus</keyword>
<dbReference type="GO" id="GO:0042273">
    <property type="term" value="P:ribosomal large subunit biogenesis"/>
    <property type="evidence" value="ECO:0007669"/>
    <property type="project" value="InterPro"/>
</dbReference>
<keyword evidence="12" id="KW-1185">Reference proteome</keyword>
<proteinExistence type="inferred from homology"/>
<dbReference type="InterPro" id="IPR037650">
    <property type="entry name" value="Loc1"/>
</dbReference>
<feature type="compositionally biased region" description="Basic residues" evidence="10">
    <location>
        <begin position="182"/>
        <end position="193"/>
    </location>
</feature>
<dbReference type="InParanoid" id="A0A2N3N6A5"/>
<evidence type="ECO:0000256" key="7">
    <source>
        <dbReference type="ARBA" id="ARBA00022816"/>
    </source>
</evidence>
<comment type="subcellular location">
    <subcellularLocation>
        <location evidence="2">Nucleus</location>
        <location evidence="2">Nucleolus</location>
    </subcellularLocation>
</comment>
<evidence type="ECO:0000256" key="3">
    <source>
        <dbReference type="ARBA" id="ARBA00008132"/>
    </source>
</evidence>
<evidence type="ECO:0000256" key="9">
    <source>
        <dbReference type="ARBA" id="ARBA00023242"/>
    </source>
</evidence>
<keyword evidence="8" id="KW-0175">Coiled coil</keyword>
<dbReference type="GO" id="GO:0051028">
    <property type="term" value="P:mRNA transport"/>
    <property type="evidence" value="ECO:0007669"/>
    <property type="project" value="UniProtKB-KW"/>
</dbReference>
<name>A0A2N3N6A5_9PEZI</name>
<evidence type="ECO:0000256" key="8">
    <source>
        <dbReference type="ARBA" id="ARBA00023054"/>
    </source>
</evidence>
<protein>
    <recommendedName>
        <fullName evidence="13">60S ribosomal subunit assembly/export protein LOC1</fullName>
    </recommendedName>
</protein>
<dbReference type="AlphaFoldDB" id="A0A2N3N6A5"/>
<feature type="compositionally biased region" description="Basic and acidic residues" evidence="10">
    <location>
        <begin position="129"/>
        <end position="150"/>
    </location>
</feature>
<comment type="caution">
    <text evidence="11">The sequence shown here is derived from an EMBL/GenBank/DDBJ whole genome shotgun (WGS) entry which is preliminary data.</text>
</comment>
<keyword evidence="5" id="KW-0813">Transport</keyword>
<feature type="compositionally biased region" description="Basic and acidic residues" evidence="10">
    <location>
        <begin position="163"/>
        <end position="172"/>
    </location>
</feature>
<evidence type="ECO:0008006" key="13">
    <source>
        <dbReference type="Google" id="ProtNLM"/>
    </source>
</evidence>
<dbReference type="GO" id="GO:0005730">
    <property type="term" value="C:nucleolus"/>
    <property type="evidence" value="ECO:0007669"/>
    <property type="project" value="UniProtKB-SubCell"/>
</dbReference>
<evidence type="ECO:0000256" key="5">
    <source>
        <dbReference type="ARBA" id="ARBA00022448"/>
    </source>
</evidence>
<comment type="similarity">
    <text evidence="3">Belongs to the LOC1 family.</text>
</comment>
<evidence type="ECO:0000256" key="10">
    <source>
        <dbReference type="SAM" id="MobiDB-lite"/>
    </source>
</evidence>
<reference evidence="11 12" key="1">
    <citation type="journal article" date="2017" name="G3 (Bethesda)">
        <title>First Draft Genome Sequence of the Pathogenic Fungus Lomentospora prolificans (Formerly Scedosporium prolificans).</title>
        <authorList>
            <person name="Luo R."/>
            <person name="Zimin A."/>
            <person name="Workman R."/>
            <person name="Fan Y."/>
            <person name="Pertea G."/>
            <person name="Grossman N."/>
            <person name="Wear M.P."/>
            <person name="Jia B."/>
            <person name="Miller H."/>
            <person name="Casadevall A."/>
            <person name="Timp W."/>
            <person name="Zhang S.X."/>
            <person name="Salzberg S.L."/>
        </authorList>
    </citation>
    <scope>NUCLEOTIDE SEQUENCE [LARGE SCALE GENOMIC DNA]</scope>
    <source>
        <strain evidence="11 12">JHH-5317</strain>
    </source>
</reference>
<dbReference type="VEuPathDB" id="FungiDB:jhhlp_006577"/>
<comment type="function">
    <text evidence="1">Required for efficient assembly and nuclear export of the 60S ribosomal subunit.</text>
</comment>
<dbReference type="OrthoDB" id="1743802at2759"/>
<evidence type="ECO:0000256" key="2">
    <source>
        <dbReference type="ARBA" id="ARBA00004604"/>
    </source>
</evidence>
<feature type="region of interest" description="Disordered" evidence="10">
    <location>
        <begin position="129"/>
        <end position="193"/>
    </location>
</feature>
<organism evidence="11 12">
    <name type="scientific">Lomentospora prolificans</name>
    <dbReference type="NCBI Taxonomy" id="41688"/>
    <lineage>
        <taxon>Eukaryota</taxon>
        <taxon>Fungi</taxon>
        <taxon>Dikarya</taxon>
        <taxon>Ascomycota</taxon>
        <taxon>Pezizomycotina</taxon>
        <taxon>Sordariomycetes</taxon>
        <taxon>Hypocreomycetidae</taxon>
        <taxon>Microascales</taxon>
        <taxon>Microascaceae</taxon>
        <taxon>Lomentospora</taxon>
    </lineage>
</organism>
<dbReference type="STRING" id="41688.A0A2N3N6A5"/>
<accession>A0A2N3N6A5</accession>
<evidence type="ECO:0000256" key="6">
    <source>
        <dbReference type="ARBA" id="ARBA00022517"/>
    </source>
</evidence>
<dbReference type="PANTHER" id="PTHR28028">
    <property type="entry name" value="60S RIBOSOMAL SUBUNIT ASSEMBLY/EXPORT PROTEIN LOC1"/>
    <property type="match status" value="1"/>
</dbReference>
<evidence type="ECO:0000256" key="1">
    <source>
        <dbReference type="ARBA" id="ARBA00001977"/>
    </source>
</evidence>
<feature type="region of interest" description="Disordered" evidence="10">
    <location>
        <begin position="1"/>
        <end position="42"/>
    </location>
</feature>
<comment type="subunit">
    <text evidence="4">Component of the 66S pre-ribosomal particle.</text>
</comment>
<evidence type="ECO:0000313" key="12">
    <source>
        <dbReference type="Proteomes" id="UP000233524"/>
    </source>
</evidence>
<dbReference type="EMBL" id="NLAX01000701">
    <property type="protein sequence ID" value="PKS07965.1"/>
    <property type="molecule type" value="Genomic_DNA"/>
</dbReference>
<evidence type="ECO:0000313" key="11">
    <source>
        <dbReference type="EMBL" id="PKS07965.1"/>
    </source>
</evidence>
<keyword evidence="6" id="KW-0690">Ribosome biogenesis</keyword>